<evidence type="ECO:0000313" key="3">
    <source>
        <dbReference type="Proteomes" id="UP000316916"/>
    </source>
</evidence>
<feature type="transmembrane region" description="Helical" evidence="1">
    <location>
        <begin position="123"/>
        <end position="141"/>
    </location>
</feature>
<proteinExistence type="predicted"/>
<sequence length="164" mass="19293">MKYLPYERITYKTNLSEQEVLTRLSGFVEPKKFGLGRNPMKDYEGFVNKNSFEISKVIQYRNSFIPQINGRIQNDNDGTQIQVTFSLHAFVTFFLIVWCSFALIFFVGVSIRDIREKEISVEFFLPLFMLLFVYALTMVGFKSESKQSKEYLKRSFEAEIIRES</sequence>
<evidence type="ECO:0000256" key="1">
    <source>
        <dbReference type="SAM" id="Phobius"/>
    </source>
</evidence>
<accession>A0A521F2G7</accession>
<dbReference type="AlphaFoldDB" id="A0A521F2G7"/>
<dbReference type="Proteomes" id="UP000316916">
    <property type="component" value="Unassembled WGS sequence"/>
</dbReference>
<organism evidence="2 3">
    <name type="scientific">Chryseobacterium rhizoplanae</name>
    <dbReference type="NCBI Taxonomy" id="1609531"/>
    <lineage>
        <taxon>Bacteria</taxon>
        <taxon>Pseudomonadati</taxon>
        <taxon>Bacteroidota</taxon>
        <taxon>Flavobacteriia</taxon>
        <taxon>Flavobacteriales</taxon>
        <taxon>Weeksellaceae</taxon>
        <taxon>Chryseobacterium group</taxon>
        <taxon>Chryseobacterium</taxon>
    </lineage>
</organism>
<keyword evidence="3" id="KW-1185">Reference proteome</keyword>
<protein>
    <submittedName>
        <fullName evidence="2">Uncharacterized protein</fullName>
    </submittedName>
</protein>
<evidence type="ECO:0000313" key="2">
    <source>
        <dbReference type="EMBL" id="SMO90392.1"/>
    </source>
</evidence>
<gene>
    <name evidence="2" type="ORF">SAMN06265171_11158</name>
</gene>
<dbReference type="RefSeq" id="WP_142719409.1">
    <property type="nucleotide sequence ID" value="NZ_FXTC01000011.1"/>
</dbReference>
<keyword evidence="1" id="KW-0812">Transmembrane</keyword>
<reference evidence="2 3" key="1">
    <citation type="submission" date="2017-05" db="EMBL/GenBank/DDBJ databases">
        <authorList>
            <person name="Varghese N."/>
            <person name="Submissions S."/>
        </authorList>
    </citation>
    <scope>NUCLEOTIDE SEQUENCE [LARGE SCALE GENOMIC DNA]</scope>
    <source>
        <strain evidence="2 3">DSM 29371</strain>
    </source>
</reference>
<feature type="transmembrane region" description="Helical" evidence="1">
    <location>
        <begin position="89"/>
        <end position="111"/>
    </location>
</feature>
<keyword evidence="1" id="KW-0472">Membrane</keyword>
<name>A0A521F2G7_9FLAO</name>
<dbReference type="EMBL" id="FXTC01000011">
    <property type="protein sequence ID" value="SMO90392.1"/>
    <property type="molecule type" value="Genomic_DNA"/>
</dbReference>
<keyword evidence="1" id="KW-1133">Transmembrane helix</keyword>